<keyword evidence="1" id="KW-0489">Methyltransferase</keyword>
<sequence length="336" mass="38196">MVHPKLNDEQKSDVTAAAINLFSGIEHGHMGRIAYLDNGAFLFNKFVHENPNYYLYNDEIELFQKNCSELSRNFRFCTRAIIVGPGPRDSFMQKEMHILKHIPHLKEIIFIDLSQKFNDAAKKVIDRSYIFNCIGARASYLTMNFRVAAHFLAPREDTAVLCTGSLISNLENVKPTEAFPKVKARIFMQGLQQLAGPNGRILIGYDSNDNINTLLRAYDQCLEPFMINIMRVIRDNVPGAQLMKVGPDYFGYEASVIPCAPMVEHRLVVKQGQTITIMDRNKTPMTFELKQGQRLTMMTSLKPRPQLLDSVGRNIGLLTADIYRHRNGPTLHVFST</sequence>
<dbReference type="GO" id="GO:0008168">
    <property type="term" value="F:methyltransferase activity"/>
    <property type="evidence" value="ECO:0007669"/>
    <property type="project" value="UniProtKB-KW"/>
</dbReference>
<protein>
    <recommendedName>
        <fullName evidence="3">Histidine-specific methyltransferase SAM-dependent domain-containing protein</fullName>
    </recommendedName>
</protein>
<dbReference type="PANTHER" id="PTHR43397:SF1">
    <property type="entry name" value="ERGOTHIONEINE BIOSYNTHESIS PROTEIN 1"/>
    <property type="match status" value="1"/>
</dbReference>
<gene>
    <name evidence="4" type="ordered locus">MICA_496</name>
</gene>
<dbReference type="OrthoDB" id="5289726at2"/>
<dbReference type="HOGENOM" id="CLU_825870_0_0_5"/>
<dbReference type="Pfam" id="PF10017">
    <property type="entry name" value="Methyltransf_33"/>
    <property type="match status" value="1"/>
</dbReference>
<feature type="domain" description="Histidine-specific methyltransferase SAM-dependent" evidence="3">
    <location>
        <begin position="35"/>
        <end position="326"/>
    </location>
</feature>
<evidence type="ECO:0000256" key="1">
    <source>
        <dbReference type="ARBA" id="ARBA00022603"/>
    </source>
</evidence>
<dbReference type="InterPro" id="IPR051128">
    <property type="entry name" value="EgtD_Methyltrsf_superfamily"/>
</dbReference>
<dbReference type="EMBL" id="CP002382">
    <property type="protein sequence ID" value="AEP08833.1"/>
    <property type="molecule type" value="Genomic_DNA"/>
</dbReference>
<dbReference type="Proteomes" id="UP000009286">
    <property type="component" value="Chromosome"/>
</dbReference>
<dbReference type="eggNOG" id="COG4301">
    <property type="taxonomic scope" value="Bacteria"/>
</dbReference>
<dbReference type="RefSeq" id="WP_014102056.1">
    <property type="nucleotide sequence ID" value="NC_016026.1"/>
</dbReference>
<evidence type="ECO:0000313" key="5">
    <source>
        <dbReference type="Proteomes" id="UP000009286"/>
    </source>
</evidence>
<dbReference type="GO" id="GO:0032259">
    <property type="term" value="P:methylation"/>
    <property type="evidence" value="ECO:0007669"/>
    <property type="project" value="UniProtKB-KW"/>
</dbReference>
<dbReference type="InterPro" id="IPR019257">
    <property type="entry name" value="MeTrfase_dom"/>
</dbReference>
<evidence type="ECO:0000256" key="2">
    <source>
        <dbReference type="ARBA" id="ARBA00022679"/>
    </source>
</evidence>
<dbReference type="AlphaFoldDB" id="G2KLK3"/>
<dbReference type="PIRSF" id="PIRSF018005">
    <property type="entry name" value="UCP018005"/>
    <property type="match status" value="1"/>
</dbReference>
<dbReference type="KEGG" id="mai:MICA_496"/>
<evidence type="ECO:0000313" key="4">
    <source>
        <dbReference type="EMBL" id="AEP08833.1"/>
    </source>
</evidence>
<dbReference type="STRING" id="856793.MICA_496"/>
<dbReference type="PANTHER" id="PTHR43397">
    <property type="entry name" value="ERGOTHIONEINE BIOSYNTHESIS PROTEIN 1"/>
    <property type="match status" value="1"/>
</dbReference>
<reference evidence="4 5" key="1">
    <citation type="journal article" date="2011" name="BMC Genomics">
        <title>Genomic insights into an obligate epibiotic bacterial predator: Micavibrio aeruginosavorus ARL-13.</title>
        <authorList>
            <person name="Wang Z."/>
            <person name="Kadouri D."/>
            <person name="Wu M."/>
        </authorList>
    </citation>
    <scope>NUCLEOTIDE SEQUENCE [LARGE SCALE GENOMIC DNA]</scope>
    <source>
        <strain evidence="4 5">ARL-13</strain>
    </source>
</reference>
<name>G2KLK3_MICAA</name>
<accession>G2KLK3</accession>
<organism evidence="4 5">
    <name type="scientific">Micavibrio aeruginosavorus (strain ARL-13)</name>
    <dbReference type="NCBI Taxonomy" id="856793"/>
    <lineage>
        <taxon>Bacteria</taxon>
        <taxon>Pseudomonadati</taxon>
        <taxon>Bdellovibrionota</taxon>
        <taxon>Bdellovibrionia</taxon>
        <taxon>Bdellovibrionales</taxon>
        <taxon>Pseudobdellovibrionaceae</taxon>
        <taxon>Micavibrio</taxon>
    </lineage>
</organism>
<dbReference type="InterPro" id="IPR029063">
    <property type="entry name" value="SAM-dependent_MTases_sf"/>
</dbReference>
<keyword evidence="2" id="KW-0808">Transferase</keyword>
<dbReference type="InterPro" id="IPR017804">
    <property type="entry name" value="MeTrfase_EgtD-like"/>
</dbReference>
<evidence type="ECO:0000259" key="3">
    <source>
        <dbReference type="Pfam" id="PF10017"/>
    </source>
</evidence>
<proteinExistence type="predicted"/>
<dbReference type="Gene3D" id="3.40.50.150">
    <property type="entry name" value="Vaccinia Virus protein VP39"/>
    <property type="match status" value="1"/>
</dbReference>
<keyword evidence="5" id="KW-1185">Reference proteome</keyword>